<dbReference type="Proteomes" id="UP000198916">
    <property type="component" value="Unassembled WGS sequence"/>
</dbReference>
<feature type="transmembrane region" description="Helical" evidence="1">
    <location>
        <begin position="16"/>
        <end position="37"/>
    </location>
</feature>
<evidence type="ECO:0000256" key="1">
    <source>
        <dbReference type="SAM" id="Phobius"/>
    </source>
</evidence>
<keyword evidence="1" id="KW-0472">Membrane</keyword>
<proteinExistence type="predicted"/>
<dbReference type="STRING" id="332977.SAMN05421740_102631"/>
<organism evidence="2 3">
    <name type="scientific">Parapedobacter koreensis</name>
    <dbReference type="NCBI Taxonomy" id="332977"/>
    <lineage>
        <taxon>Bacteria</taxon>
        <taxon>Pseudomonadati</taxon>
        <taxon>Bacteroidota</taxon>
        <taxon>Sphingobacteriia</taxon>
        <taxon>Sphingobacteriales</taxon>
        <taxon>Sphingobacteriaceae</taxon>
        <taxon>Parapedobacter</taxon>
    </lineage>
</organism>
<evidence type="ECO:0000313" key="3">
    <source>
        <dbReference type="Proteomes" id="UP000198916"/>
    </source>
</evidence>
<keyword evidence="1" id="KW-1133">Transmembrane helix</keyword>
<keyword evidence="1" id="KW-0812">Transmembrane</keyword>
<keyword evidence="3" id="KW-1185">Reference proteome</keyword>
<dbReference type="EMBL" id="FNZR01000002">
    <property type="protein sequence ID" value="SEK76461.1"/>
    <property type="molecule type" value="Genomic_DNA"/>
</dbReference>
<accession>A0A1H7JPA4</accession>
<dbReference type="AlphaFoldDB" id="A0A1H7JPA4"/>
<reference evidence="3" key="1">
    <citation type="submission" date="2016-10" db="EMBL/GenBank/DDBJ databases">
        <authorList>
            <person name="Varghese N."/>
            <person name="Submissions S."/>
        </authorList>
    </citation>
    <scope>NUCLEOTIDE SEQUENCE [LARGE SCALE GENOMIC DNA]</scope>
    <source>
        <strain evidence="3">Jip14</strain>
    </source>
</reference>
<protein>
    <submittedName>
        <fullName evidence="2">Uncharacterized protein</fullName>
    </submittedName>
</protein>
<evidence type="ECO:0000313" key="2">
    <source>
        <dbReference type="EMBL" id="SEK76461.1"/>
    </source>
</evidence>
<dbReference type="RefSeq" id="WP_090603974.1">
    <property type="nucleotide sequence ID" value="NZ_FNZR01000002.1"/>
</dbReference>
<sequence>MKSIFTSFEMEILDEYCLLLIALAMANIGIVALNVYLDNKYFRNRTEKKILLKKRTVESKNQVSLFWKINPSAIIDREYFLIEGCSFVTTHSPSP</sequence>
<name>A0A1H7JPA4_9SPHI</name>
<gene>
    <name evidence="2" type="ORF">SAMN05421740_102631</name>
</gene>